<keyword evidence="2" id="KW-1185">Reference proteome</keyword>
<dbReference type="Pfam" id="PF12710">
    <property type="entry name" value="HAD"/>
    <property type="match status" value="1"/>
</dbReference>
<organism evidence="1 2">
    <name type="scientific">Sphaerisporangium album</name>
    <dbReference type="NCBI Taxonomy" id="509200"/>
    <lineage>
        <taxon>Bacteria</taxon>
        <taxon>Bacillati</taxon>
        <taxon>Actinomycetota</taxon>
        <taxon>Actinomycetes</taxon>
        <taxon>Streptosporangiales</taxon>
        <taxon>Streptosporangiaceae</taxon>
        <taxon>Sphaerisporangium</taxon>
    </lineage>
</organism>
<dbReference type="PANTHER" id="PTHR43434">
    <property type="entry name" value="PHOSPHOGLYCOLATE PHOSPHATASE"/>
    <property type="match status" value="1"/>
</dbReference>
<dbReference type="GO" id="GO:0008967">
    <property type="term" value="F:phosphoglycolate phosphatase activity"/>
    <property type="evidence" value="ECO:0007669"/>
    <property type="project" value="TreeGrafter"/>
</dbReference>
<gene>
    <name evidence="1" type="ORF">DQ384_16180</name>
</gene>
<dbReference type="Proteomes" id="UP000253094">
    <property type="component" value="Unassembled WGS sequence"/>
</dbReference>
<proteinExistence type="predicted"/>
<dbReference type="SUPFAM" id="SSF56784">
    <property type="entry name" value="HAD-like"/>
    <property type="match status" value="1"/>
</dbReference>
<keyword evidence="1" id="KW-0378">Hydrolase</keyword>
<dbReference type="GO" id="GO:0006281">
    <property type="term" value="P:DNA repair"/>
    <property type="evidence" value="ECO:0007669"/>
    <property type="project" value="TreeGrafter"/>
</dbReference>
<evidence type="ECO:0000313" key="1">
    <source>
        <dbReference type="EMBL" id="RCG30277.1"/>
    </source>
</evidence>
<dbReference type="PANTHER" id="PTHR43434:SF1">
    <property type="entry name" value="PHOSPHOGLYCOLATE PHOSPHATASE"/>
    <property type="match status" value="1"/>
</dbReference>
<name>A0A367FKN8_9ACTN</name>
<evidence type="ECO:0000313" key="2">
    <source>
        <dbReference type="Proteomes" id="UP000253094"/>
    </source>
</evidence>
<reference evidence="1 2" key="1">
    <citation type="submission" date="2018-06" db="EMBL/GenBank/DDBJ databases">
        <title>Sphaerisporangium craniellae sp. nov., isolated from a marine sponge in the South China Sea.</title>
        <authorList>
            <person name="Li L."/>
        </authorList>
    </citation>
    <scope>NUCLEOTIDE SEQUENCE [LARGE SCALE GENOMIC DNA]</scope>
    <source>
        <strain evidence="1 2">CCTCC AA 208026</strain>
    </source>
</reference>
<dbReference type="InterPro" id="IPR023198">
    <property type="entry name" value="PGP-like_dom2"/>
</dbReference>
<dbReference type="InterPro" id="IPR036412">
    <property type="entry name" value="HAD-like_sf"/>
</dbReference>
<dbReference type="EMBL" id="QOIL01000008">
    <property type="protein sequence ID" value="RCG30277.1"/>
    <property type="molecule type" value="Genomic_DNA"/>
</dbReference>
<accession>A0A367FKN8</accession>
<dbReference type="OrthoDB" id="9781769at2"/>
<dbReference type="AlphaFoldDB" id="A0A367FKN8"/>
<dbReference type="RefSeq" id="WP_114029640.1">
    <property type="nucleotide sequence ID" value="NZ_QOIL01000008.1"/>
</dbReference>
<comment type="caution">
    <text evidence="1">The sequence shown here is derived from an EMBL/GenBank/DDBJ whole genome shotgun (WGS) entry which is preliminary data.</text>
</comment>
<protein>
    <submittedName>
        <fullName evidence="1">HAD family hydrolase</fullName>
    </submittedName>
</protein>
<dbReference type="InterPro" id="IPR050155">
    <property type="entry name" value="HAD-like_hydrolase_sf"/>
</dbReference>
<dbReference type="Gene3D" id="1.10.150.240">
    <property type="entry name" value="Putative phosphatase, domain 2"/>
    <property type="match status" value="1"/>
</dbReference>
<dbReference type="Gene3D" id="3.40.50.1000">
    <property type="entry name" value="HAD superfamily/HAD-like"/>
    <property type="match status" value="1"/>
</dbReference>
<dbReference type="InterPro" id="IPR023214">
    <property type="entry name" value="HAD_sf"/>
</dbReference>
<sequence length="236" mass="25185">MTIARTLVLWDIDHTLVNTAGMGRRAYADAFQVVASRPLERVAEMAGRTDWAITVDTLRMHGIEASPDLLRAFGAALAEAFAAYEAAVRENGHVLPGAREALEALAGRDDVVQSVLTGNMEPIAVGKLAAFDLGRFVDMRVGAFGMDHEDRAELVRLAQRRAADVYGQKFGRENTVLIGDTRHDVQAGHVGGARVVAVATGASDRKTLLEAGAELVLDDLGDTATVVRTILTPTAP</sequence>